<evidence type="ECO:0000313" key="3">
    <source>
        <dbReference type="Proteomes" id="UP000054538"/>
    </source>
</evidence>
<dbReference type="AlphaFoldDB" id="A0A0D0DGK6"/>
<name>A0A0D0DGK6_9AGAM</name>
<dbReference type="Proteomes" id="UP000054538">
    <property type="component" value="Unassembled WGS sequence"/>
</dbReference>
<accession>A0A0D0DGK6</accession>
<dbReference type="InParanoid" id="A0A0D0DGK6"/>
<organism evidence="2 3">
    <name type="scientific">Paxillus rubicundulus Ve08.2h10</name>
    <dbReference type="NCBI Taxonomy" id="930991"/>
    <lineage>
        <taxon>Eukaryota</taxon>
        <taxon>Fungi</taxon>
        <taxon>Dikarya</taxon>
        <taxon>Basidiomycota</taxon>
        <taxon>Agaricomycotina</taxon>
        <taxon>Agaricomycetes</taxon>
        <taxon>Agaricomycetidae</taxon>
        <taxon>Boletales</taxon>
        <taxon>Paxilineae</taxon>
        <taxon>Paxillaceae</taxon>
        <taxon>Paxillus</taxon>
    </lineage>
</organism>
<dbReference type="HOGENOM" id="CLU_1845733_0_0_1"/>
<feature type="compositionally biased region" description="Low complexity" evidence="1">
    <location>
        <begin position="76"/>
        <end position="89"/>
    </location>
</feature>
<dbReference type="EMBL" id="KN824953">
    <property type="protein sequence ID" value="KIK97097.1"/>
    <property type="molecule type" value="Genomic_DNA"/>
</dbReference>
<protein>
    <submittedName>
        <fullName evidence="2">Uncharacterized protein</fullName>
    </submittedName>
</protein>
<reference evidence="2 3" key="1">
    <citation type="submission" date="2014-04" db="EMBL/GenBank/DDBJ databases">
        <authorList>
            <consortium name="DOE Joint Genome Institute"/>
            <person name="Kuo A."/>
            <person name="Kohler A."/>
            <person name="Jargeat P."/>
            <person name="Nagy L.G."/>
            <person name="Floudas D."/>
            <person name="Copeland A."/>
            <person name="Barry K.W."/>
            <person name="Cichocki N."/>
            <person name="Veneault-Fourrey C."/>
            <person name="LaButti K."/>
            <person name="Lindquist E.A."/>
            <person name="Lipzen A."/>
            <person name="Lundell T."/>
            <person name="Morin E."/>
            <person name="Murat C."/>
            <person name="Sun H."/>
            <person name="Tunlid A."/>
            <person name="Henrissat B."/>
            <person name="Grigoriev I.V."/>
            <person name="Hibbett D.S."/>
            <person name="Martin F."/>
            <person name="Nordberg H.P."/>
            <person name="Cantor M.N."/>
            <person name="Hua S.X."/>
        </authorList>
    </citation>
    <scope>NUCLEOTIDE SEQUENCE [LARGE SCALE GENOMIC DNA]</scope>
    <source>
        <strain evidence="2 3">Ve08.2h10</strain>
    </source>
</reference>
<evidence type="ECO:0000256" key="1">
    <source>
        <dbReference type="SAM" id="MobiDB-lite"/>
    </source>
</evidence>
<sequence>MAQTSNNNPANAYLSGPNVSTSNADILAKNLLQHQHNTQLQAYQDAGDSNVPLDLDMLPPNALPIPPGSGSTNVAPSSSKNLNSPIPSSSNNAYNTTLHTVIQKFISTYAQLSPDSQDYFASALQPTALAPISKPQKCS</sequence>
<gene>
    <name evidence="2" type="ORF">PAXRUDRAFT_825304</name>
</gene>
<feature type="region of interest" description="Disordered" evidence="1">
    <location>
        <begin position="60"/>
        <end position="89"/>
    </location>
</feature>
<evidence type="ECO:0000313" key="2">
    <source>
        <dbReference type="EMBL" id="KIK97097.1"/>
    </source>
</evidence>
<keyword evidence="3" id="KW-1185">Reference proteome</keyword>
<reference evidence="3" key="2">
    <citation type="submission" date="2015-01" db="EMBL/GenBank/DDBJ databases">
        <title>Evolutionary Origins and Diversification of the Mycorrhizal Mutualists.</title>
        <authorList>
            <consortium name="DOE Joint Genome Institute"/>
            <consortium name="Mycorrhizal Genomics Consortium"/>
            <person name="Kohler A."/>
            <person name="Kuo A."/>
            <person name="Nagy L.G."/>
            <person name="Floudas D."/>
            <person name="Copeland A."/>
            <person name="Barry K.W."/>
            <person name="Cichocki N."/>
            <person name="Veneault-Fourrey C."/>
            <person name="LaButti K."/>
            <person name="Lindquist E.A."/>
            <person name="Lipzen A."/>
            <person name="Lundell T."/>
            <person name="Morin E."/>
            <person name="Murat C."/>
            <person name="Riley R."/>
            <person name="Ohm R."/>
            <person name="Sun H."/>
            <person name="Tunlid A."/>
            <person name="Henrissat B."/>
            <person name="Grigoriev I.V."/>
            <person name="Hibbett D.S."/>
            <person name="Martin F."/>
        </authorList>
    </citation>
    <scope>NUCLEOTIDE SEQUENCE [LARGE SCALE GENOMIC DNA]</scope>
    <source>
        <strain evidence="3">Ve08.2h10</strain>
    </source>
</reference>
<proteinExistence type="predicted"/>